<gene>
    <name evidence="1" type="ORF">SE17_06645</name>
</gene>
<sequence>MLLIAQKVVDNSSIQFKNKQFILNMVVDKNLPRALSVGQRLIDAAQLDADQHAPDARARPAHRVANRLEQRAGLAQQVPRLLNVANKLQRVTACHGAERSLPCIAAQPPDLHNQV</sequence>
<reference evidence="1 2" key="1">
    <citation type="submission" date="2015-09" db="EMBL/GenBank/DDBJ databases">
        <title>Draft genome sequence of Kouleothrix aurantiaca JCM 19913.</title>
        <authorList>
            <person name="Hemp J."/>
        </authorList>
    </citation>
    <scope>NUCLEOTIDE SEQUENCE [LARGE SCALE GENOMIC DNA]</scope>
    <source>
        <strain evidence="1 2">COM-B</strain>
    </source>
</reference>
<accession>A0A0P9HGL8</accession>
<name>A0A0P9HGL8_9CHLR</name>
<evidence type="ECO:0000313" key="2">
    <source>
        <dbReference type="Proteomes" id="UP000050509"/>
    </source>
</evidence>
<dbReference type="EMBL" id="LJCR01000143">
    <property type="protein sequence ID" value="KPV53955.1"/>
    <property type="molecule type" value="Genomic_DNA"/>
</dbReference>
<comment type="caution">
    <text evidence="1">The sequence shown here is derived from an EMBL/GenBank/DDBJ whole genome shotgun (WGS) entry which is preliminary data.</text>
</comment>
<evidence type="ECO:0000313" key="1">
    <source>
        <dbReference type="EMBL" id="KPV53955.1"/>
    </source>
</evidence>
<feature type="non-terminal residue" evidence="1">
    <location>
        <position position="115"/>
    </location>
</feature>
<proteinExistence type="predicted"/>
<keyword evidence="2" id="KW-1185">Reference proteome</keyword>
<organism evidence="1 2">
    <name type="scientific">Kouleothrix aurantiaca</name>
    <dbReference type="NCBI Taxonomy" id="186479"/>
    <lineage>
        <taxon>Bacteria</taxon>
        <taxon>Bacillati</taxon>
        <taxon>Chloroflexota</taxon>
        <taxon>Chloroflexia</taxon>
        <taxon>Chloroflexales</taxon>
        <taxon>Roseiflexineae</taxon>
        <taxon>Roseiflexaceae</taxon>
        <taxon>Kouleothrix</taxon>
    </lineage>
</organism>
<dbReference type="Proteomes" id="UP000050509">
    <property type="component" value="Unassembled WGS sequence"/>
</dbReference>
<dbReference type="AlphaFoldDB" id="A0A0P9HGL8"/>
<protein>
    <submittedName>
        <fullName evidence="1">Uncharacterized protein</fullName>
    </submittedName>
</protein>